<dbReference type="InParanoid" id="B2WBR1"/>
<reference evidence="2" key="1">
    <citation type="journal article" date="2013" name="G3 (Bethesda)">
        <title>Comparative genomics of a plant-pathogenic fungus, Pyrenophora tritici-repentis, reveals transduplication and the impact of repeat elements on pathogenicity and population divergence.</title>
        <authorList>
            <person name="Manning V.A."/>
            <person name="Pandelova I."/>
            <person name="Dhillon B."/>
            <person name="Wilhelm L.J."/>
            <person name="Goodwin S.B."/>
            <person name="Berlin A.M."/>
            <person name="Figueroa M."/>
            <person name="Freitag M."/>
            <person name="Hane J.K."/>
            <person name="Henrissat B."/>
            <person name="Holman W.H."/>
            <person name="Kodira C.D."/>
            <person name="Martin J."/>
            <person name="Oliver R.P."/>
            <person name="Robbertse B."/>
            <person name="Schackwitz W."/>
            <person name="Schwartz D.C."/>
            <person name="Spatafora J.W."/>
            <person name="Turgeon B.G."/>
            <person name="Yandava C."/>
            <person name="Young S."/>
            <person name="Zhou S."/>
            <person name="Zeng Q."/>
            <person name="Grigoriev I.V."/>
            <person name="Ma L.-J."/>
            <person name="Ciuffetti L.M."/>
        </authorList>
    </citation>
    <scope>NUCLEOTIDE SEQUENCE [LARGE SCALE GENOMIC DNA]</scope>
    <source>
        <strain evidence="2">Pt-1C-BFP</strain>
    </source>
</reference>
<evidence type="ECO:0000313" key="2">
    <source>
        <dbReference type="Proteomes" id="UP000001471"/>
    </source>
</evidence>
<accession>B2WBR1</accession>
<name>B2WBR1_PYRTR</name>
<protein>
    <submittedName>
        <fullName evidence="1">Uncharacterized protein</fullName>
    </submittedName>
</protein>
<dbReference type="HOGENOM" id="CLU_3107485_0_0_1"/>
<dbReference type="Proteomes" id="UP000001471">
    <property type="component" value="Unassembled WGS sequence"/>
</dbReference>
<gene>
    <name evidence="1" type="ORF">PTRG_07074</name>
</gene>
<evidence type="ECO:0000313" key="1">
    <source>
        <dbReference type="EMBL" id="EDU49993.1"/>
    </source>
</evidence>
<sequence>MPGDSLKIFLSPSKTGLAVPPVPFTAALGSFLEPLPSNLWGNCPLFCYIDP</sequence>
<dbReference type="AlphaFoldDB" id="B2WBR1"/>
<proteinExistence type="predicted"/>
<organism evidence="1 2">
    <name type="scientific">Pyrenophora tritici-repentis (strain Pt-1C-BFP)</name>
    <name type="common">Wheat tan spot fungus</name>
    <name type="synonym">Drechslera tritici-repentis</name>
    <dbReference type="NCBI Taxonomy" id="426418"/>
    <lineage>
        <taxon>Eukaryota</taxon>
        <taxon>Fungi</taxon>
        <taxon>Dikarya</taxon>
        <taxon>Ascomycota</taxon>
        <taxon>Pezizomycotina</taxon>
        <taxon>Dothideomycetes</taxon>
        <taxon>Pleosporomycetidae</taxon>
        <taxon>Pleosporales</taxon>
        <taxon>Pleosporineae</taxon>
        <taxon>Pleosporaceae</taxon>
        <taxon>Pyrenophora</taxon>
    </lineage>
</organism>
<dbReference type="EMBL" id="DS231621">
    <property type="protein sequence ID" value="EDU49993.1"/>
    <property type="molecule type" value="Genomic_DNA"/>
</dbReference>